<feature type="compositionally biased region" description="Basic and acidic residues" evidence="1">
    <location>
        <begin position="1"/>
        <end position="14"/>
    </location>
</feature>
<keyword evidence="3" id="KW-1185">Reference proteome</keyword>
<protein>
    <submittedName>
        <fullName evidence="2">Uncharacterized protein</fullName>
    </submittedName>
</protein>
<dbReference type="Proteomes" id="UP001054837">
    <property type="component" value="Unassembled WGS sequence"/>
</dbReference>
<reference evidence="2 3" key="1">
    <citation type="submission" date="2021-06" db="EMBL/GenBank/DDBJ databases">
        <title>Caerostris darwini draft genome.</title>
        <authorList>
            <person name="Kono N."/>
            <person name="Arakawa K."/>
        </authorList>
    </citation>
    <scope>NUCLEOTIDE SEQUENCE [LARGE SCALE GENOMIC DNA]</scope>
</reference>
<dbReference type="EMBL" id="BPLQ01014930">
    <property type="protein sequence ID" value="GIY84369.1"/>
    <property type="molecule type" value="Genomic_DNA"/>
</dbReference>
<gene>
    <name evidence="2" type="ORF">CDAR_278301</name>
</gene>
<feature type="region of interest" description="Disordered" evidence="1">
    <location>
        <begin position="1"/>
        <end position="39"/>
    </location>
</feature>
<evidence type="ECO:0000313" key="3">
    <source>
        <dbReference type="Proteomes" id="UP001054837"/>
    </source>
</evidence>
<name>A0AAV4WQ37_9ARAC</name>
<feature type="compositionally biased region" description="Basic and acidic residues" evidence="1">
    <location>
        <begin position="66"/>
        <end position="76"/>
    </location>
</feature>
<evidence type="ECO:0000256" key="1">
    <source>
        <dbReference type="SAM" id="MobiDB-lite"/>
    </source>
</evidence>
<proteinExistence type="predicted"/>
<feature type="compositionally biased region" description="Polar residues" evidence="1">
    <location>
        <begin position="77"/>
        <end position="93"/>
    </location>
</feature>
<dbReference type="AlphaFoldDB" id="A0AAV4WQ37"/>
<sequence>MHEDSMGDTHEKTSRNPALSKPLTNRRRHQVHGSGSSVAYLQYRRGTPVNHRGGGAWTLICNMHEDLMGGPHEKTSRNPALSKSLTNMRSSAA</sequence>
<comment type="caution">
    <text evidence="2">The sequence shown here is derived from an EMBL/GenBank/DDBJ whole genome shotgun (WGS) entry which is preliminary data.</text>
</comment>
<accession>A0AAV4WQ37</accession>
<feature type="region of interest" description="Disordered" evidence="1">
    <location>
        <begin position="66"/>
        <end position="93"/>
    </location>
</feature>
<evidence type="ECO:0000313" key="2">
    <source>
        <dbReference type="EMBL" id="GIY84369.1"/>
    </source>
</evidence>
<organism evidence="2 3">
    <name type="scientific">Caerostris darwini</name>
    <dbReference type="NCBI Taxonomy" id="1538125"/>
    <lineage>
        <taxon>Eukaryota</taxon>
        <taxon>Metazoa</taxon>
        <taxon>Ecdysozoa</taxon>
        <taxon>Arthropoda</taxon>
        <taxon>Chelicerata</taxon>
        <taxon>Arachnida</taxon>
        <taxon>Araneae</taxon>
        <taxon>Araneomorphae</taxon>
        <taxon>Entelegynae</taxon>
        <taxon>Araneoidea</taxon>
        <taxon>Araneidae</taxon>
        <taxon>Caerostris</taxon>
    </lineage>
</organism>